<sequence length="554" mass="61810">MPPRIPKPILLVITAGITDLQPLVNTDDGRRLRATIKRNNRLFHEALLAALRAGSPARISVDAADETRDETDLNLPNPEDGAAPLFDPERPLWLDAEQQHYIDFVREGEALVLVAPKLGNVWRRLKETGTQLAACLVFTTRRDASSRFGPEEPVALGPLLLDWFRPLCREPVDLRVVEYLQGNETMEDLERRVSLSFTAAGRIESALRKLHLDHPEADLMLAINGGLPPVKDFVAAAVRLSFPAERIGNTLHTVTGTDSGAARPGPAEAARVRRLALWHVRHGGFVEAHAVALEFHDDTEAAAWVRPLGYAADLINRNLGIRSDPHVQPPKSLRHLAERQRYRCLIPALRTEAALQGGHWPEAINWSVSFFDAFLLDAIEKCLPSGARLQDRERRIVWPAGLTPDAALLRGDYPALNHQWGNNYEYDTMGRSAGAWFSWISSNELRALREAIQAGEESPRAYRNLNTHSRLRKDELEKACNAFRHARLWAETIDGPSTAFLSQPLVHDALVWLLDDKDPAHLYRDLVQDLEGLLLDPERGATMPPAHSPAFVAT</sequence>
<comment type="caution">
    <text evidence="1">The sequence shown here is derived from an EMBL/GenBank/DDBJ whole genome shotgun (WGS) entry which is preliminary data.</text>
</comment>
<gene>
    <name evidence="1" type="ORF">AW09_003257</name>
</gene>
<evidence type="ECO:0000313" key="2">
    <source>
        <dbReference type="Proteomes" id="UP000020077"/>
    </source>
</evidence>
<accession>A0A080LV95</accession>
<proteinExistence type="predicted"/>
<dbReference type="AlphaFoldDB" id="A0A080LV95"/>
<dbReference type="Proteomes" id="UP000020077">
    <property type="component" value="Unassembled WGS sequence"/>
</dbReference>
<dbReference type="EMBL" id="JDVG02000521">
    <property type="protein sequence ID" value="KFB71595.1"/>
    <property type="molecule type" value="Genomic_DNA"/>
</dbReference>
<evidence type="ECO:0000313" key="1">
    <source>
        <dbReference type="EMBL" id="KFB71595.1"/>
    </source>
</evidence>
<organism evidence="1 2">
    <name type="scientific">Candidatus Accumulibacter phosphatis</name>
    <dbReference type="NCBI Taxonomy" id="327160"/>
    <lineage>
        <taxon>Bacteria</taxon>
        <taxon>Pseudomonadati</taxon>
        <taxon>Pseudomonadota</taxon>
        <taxon>Betaproteobacteria</taxon>
        <taxon>Candidatus Accumulibacter</taxon>
    </lineage>
</organism>
<name>A0A080LV95_9PROT</name>
<protein>
    <submittedName>
        <fullName evidence="1">Uncharacterized protein</fullName>
    </submittedName>
</protein>
<reference evidence="1 2" key="1">
    <citation type="submission" date="2014-02" db="EMBL/GenBank/DDBJ databases">
        <title>Expanding our view of genomic diversity in Candidatus Accumulibacter clades.</title>
        <authorList>
            <person name="Skennerton C.T."/>
            <person name="Barr J.J."/>
            <person name="Slater F.R."/>
            <person name="Bond P.L."/>
            <person name="Tyson G.W."/>
        </authorList>
    </citation>
    <scope>NUCLEOTIDE SEQUENCE [LARGE SCALE GENOMIC DNA]</scope>
    <source>
        <strain evidence="2">BA-91</strain>
    </source>
</reference>